<keyword evidence="7" id="KW-0539">Nucleus</keyword>
<evidence type="ECO:0000256" key="7">
    <source>
        <dbReference type="ARBA" id="ARBA00023242"/>
    </source>
</evidence>
<evidence type="ECO:0000256" key="5">
    <source>
        <dbReference type="ARBA" id="ARBA00023159"/>
    </source>
</evidence>
<feature type="region of interest" description="Disordered" evidence="9">
    <location>
        <begin position="181"/>
        <end position="200"/>
    </location>
</feature>
<sequence length="200" mass="21024">MEREQEQVQEAGTAQQLLGRRVRADTRHPVYRGIRYRGGKWVSEIREPRKSNRIWLGTYPAPEMAAAAYDAAALALRGADAALNFPGAALSRPAPESCSPDDIRAAAAAAAAVIARSHSPQAGVAAAESASSSGAGAPGPPPEHRAGDRRIVDEDDVFQVPRLLAGLAEGLMMSPPILVGTVSPEEDGSEDGVVSLWDHS</sequence>
<dbReference type="CDD" id="cd00018">
    <property type="entry name" value="AP2"/>
    <property type="match status" value="1"/>
</dbReference>
<dbReference type="EMBL" id="CAJGYO010000002">
    <property type="protein sequence ID" value="CAD6209264.1"/>
    <property type="molecule type" value="Genomic_DNA"/>
</dbReference>
<feature type="domain" description="AP2/ERF" evidence="10">
    <location>
        <begin position="30"/>
        <end position="86"/>
    </location>
</feature>
<evidence type="ECO:0000259" key="10">
    <source>
        <dbReference type="PROSITE" id="PS51032"/>
    </source>
</evidence>
<dbReference type="Gene3D" id="3.30.730.10">
    <property type="entry name" value="AP2/ERF domain"/>
    <property type="match status" value="1"/>
</dbReference>
<dbReference type="Proteomes" id="UP000604825">
    <property type="component" value="Unassembled WGS sequence"/>
</dbReference>
<dbReference type="Pfam" id="PF00847">
    <property type="entry name" value="AP2"/>
    <property type="match status" value="1"/>
</dbReference>
<evidence type="ECO:0000256" key="4">
    <source>
        <dbReference type="ARBA" id="ARBA00023125"/>
    </source>
</evidence>
<dbReference type="SMART" id="SM00380">
    <property type="entry name" value="AP2"/>
    <property type="match status" value="1"/>
</dbReference>
<organism evidence="11 12">
    <name type="scientific">Miscanthus lutarioriparius</name>
    <dbReference type="NCBI Taxonomy" id="422564"/>
    <lineage>
        <taxon>Eukaryota</taxon>
        <taxon>Viridiplantae</taxon>
        <taxon>Streptophyta</taxon>
        <taxon>Embryophyta</taxon>
        <taxon>Tracheophyta</taxon>
        <taxon>Spermatophyta</taxon>
        <taxon>Magnoliopsida</taxon>
        <taxon>Liliopsida</taxon>
        <taxon>Poales</taxon>
        <taxon>Poaceae</taxon>
        <taxon>PACMAD clade</taxon>
        <taxon>Panicoideae</taxon>
        <taxon>Andropogonodae</taxon>
        <taxon>Andropogoneae</taxon>
        <taxon>Saccharinae</taxon>
        <taxon>Miscanthus</taxon>
    </lineage>
</organism>
<protein>
    <recommendedName>
        <fullName evidence="10">AP2/ERF domain-containing protein</fullName>
    </recommendedName>
</protein>
<dbReference type="OrthoDB" id="1932364at2759"/>
<evidence type="ECO:0000256" key="8">
    <source>
        <dbReference type="ARBA" id="ARBA00024343"/>
    </source>
</evidence>
<evidence type="ECO:0000313" key="11">
    <source>
        <dbReference type="EMBL" id="CAD6209264.1"/>
    </source>
</evidence>
<dbReference type="AlphaFoldDB" id="A0A811MQD0"/>
<dbReference type="InterPro" id="IPR016177">
    <property type="entry name" value="DNA-bd_dom_sf"/>
</dbReference>
<dbReference type="GO" id="GO:0003700">
    <property type="term" value="F:DNA-binding transcription factor activity"/>
    <property type="evidence" value="ECO:0007669"/>
    <property type="project" value="InterPro"/>
</dbReference>
<dbReference type="GO" id="GO:0005634">
    <property type="term" value="C:nucleus"/>
    <property type="evidence" value="ECO:0007669"/>
    <property type="project" value="UniProtKB-SubCell"/>
</dbReference>
<keyword evidence="4" id="KW-0238">DNA-binding</keyword>
<dbReference type="InterPro" id="IPR045277">
    <property type="entry name" value="DRE1A-I"/>
</dbReference>
<dbReference type="PRINTS" id="PR00367">
    <property type="entry name" value="ETHRSPELEMNT"/>
</dbReference>
<feature type="compositionally biased region" description="Basic and acidic residues" evidence="9">
    <location>
        <begin position="142"/>
        <end position="152"/>
    </location>
</feature>
<keyword evidence="3" id="KW-0346">Stress response</keyword>
<comment type="caution">
    <text evidence="11">The sequence shown here is derived from an EMBL/GenBank/DDBJ whole genome shotgun (WGS) entry which is preliminary data.</text>
</comment>
<reference evidence="11" key="1">
    <citation type="submission" date="2020-10" db="EMBL/GenBank/DDBJ databases">
        <authorList>
            <person name="Han B."/>
            <person name="Lu T."/>
            <person name="Zhao Q."/>
            <person name="Huang X."/>
            <person name="Zhao Y."/>
        </authorList>
    </citation>
    <scope>NUCLEOTIDE SEQUENCE</scope>
</reference>
<evidence type="ECO:0000313" key="12">
    <source>
        <dbReference type="Proteomes" id="UP000604825"/>
    </source>
</evidence>
<dbReference type="InterPro" id="IPR036955">
    <property type="entry name" value="AP2/ERF_dom_sf"/>
</dbReference>
<dbReference type="SUPFAM" id="SSF54171">
    <property type="entry name" value="DNA-binding domain"/>
    <property type="match status" value="1"/>
</dbReference>
<proteinExistence type="inferred from homology"/>
<name>A0A811MQD0_9POAL</name>
<accession>A0A811MQD0</accession>
<keyword evidence="12" id="KW-1185">Reference proteome</keyword>
<evidence type="ECO:0000256" key="9">
    <source>
        <dbReference type="SAM" id="MobiDB-lite"/>
    </source>
</evidence>
<feature type="region of interest" description="Disordered" evidence="9">
    <location>
        <begin position="123"/>
        <end position="153"/>
    </location>
</feature>
<evidence type="ECO:0000256" key="6">
    <source>
        <dbReference type="ARBA" id="ARBA00023163"/>
    </source>
</evidence>
<evidence type="ECO:0000256" key="3">
    <source>
        <dbReference type="ARBA" id="ARBA00023016"/>
    </source>
</evidence>
<evidence type="ECO:0000256" key="1">
    <source>
        <dbReference type="ARBA" id="ARBA00004123"/>
    </source>
</evidence>
<evidence type="ECO:0000256" key="2">
    <source>
        <dbReference type="ARBA" id="ARBA00023015"/>
    </source>
</evidence>
<keyword evidence="2" id="KW-0805">Transcription regulation</keyword>
<keyword evidence="5" id="KW-0010">Activator</keyword>
<comment type="subcellular location">
    <subcellularLocation>
        <location evidence="1">Nucleus</location>
    </subcellularLocation>
</comment>
<comment type="similarity">
    <text evidence="8">Belongs to the AP2/ERF transcription factor family. ERF subfamily.</text>
</comment>
<feature type="compositionally biased region" description="Low complexity" evidence="9">
    <location>
        <begin position="123"/>
        <end position="135"/>
    </location>
</feature>
<dbReference type="PANTHER" id="PTHR31839:SF85">
    <property type="entry name" value="AP2_ERF DOMAIN-CONTAINING PROTEIN"/>
    <property type="match status" value="1"/>
</dbReference>
<dbReference type="GO" id="GO:0003677">
    <property type="term" value="F:DNA binding"/>
    <property type="evidence" value="ECO:0007669"/>
    <property type="project" value="UniProtKB-KW"/>
</dbReference>
<gene>
    <name evidence="11" type="ORF">NCGR_LOCUS5471</name>
</gene>
<dbReference type="InterPro" id="IPR001471">
    <property type="entry name" value="AP2/ERF_dom"/>
</dbReference>
<dbReference type="PANTHER" id="PTHR31839">
    <property type="entry name" value="DEHYDRATION-RESPONSIVE ELEMENT-BINDING PROTEIN 1D"/>
    <property type="match status" value="1"/>
</dbReference>
<dbReference type="PROSITE" id="PS51032">
    <property type="entry name" value="AP2_ERF"/>
    <property type="match status" value="1"/>
</dbReference>
<keyword evidence="6" id="KW-0804">Transcription</keyword>